<proteinExistence type="inferred from homology"/>
<dbReference type="InterPro" id="IPR036291">
    <property type="entry name" value="NAD(P)-bd_dom_sf"/>
</dbReference>
<comment type="similarity">
    <text evidence="1">Belongs to the short-chain dehydrogenases/reductases (SDR) family.</text>
</comment>
<dbReference type="PRINTS" id="PR00080">
    <property type="entry name" value="SDRFAMILY"/>
</dbReference>
<keyword evidence="4" id="KW-1185">Reference proteome</keyword>
<dbReference type="InterPro" id="IPR057326">
    <property type="entry name" value="KR_dom"/>
</dbReference>
<sequence length="277" mass="28508">MSKAVLITGASGGIGQALVKAAADKGYTVFAGVRGETPALAGQGNVRQVRFDVTDPDAVAAAAKQVEREANDRGLAAVINNAGVIVRGPVELVPPAELRRQFEVNTYGPAFVTQAFLPLLRTGGGRVINISAATARQPMPFMAALSGSKAALAAMSQALRMELATWGIPVVLVEPSSTATEIFDKADDAARAALALADPGRVALYAAHLAAVGKAMAAQKPGQVEPVVRTVLAALQARRPRRLYVAPGDARLVGLLTHLPAGLRERLVTGTLGLAGG</sequence>
<dbReference type="RefSeq" id="WP_379526495.1">
    <property type="nucleotide sequence ID" value="NZ_JBHSBI010000002.1"/>
</dbReference>
<gene>
    <name evidence="3" type="ORF">ACFOY2_03795</name>
</gene>
<dbReference type="InterPro" id="IPR002347">
    <property type="entry name" value="SDR_fam"/>
</dbReference>
<dbReference type="Pfam" id="PF00106">
    <property type="entry name" value="adh_short"/>
    <property type="match status" value="1"/>
</dbReference>
<comment type="caution">
    <text evidence="3">The sequence shown here is derived from an EMBL/GenBank/DDBJ whole genome shotgun (WGS) entry which is preliminary data.</text>
</comment>
<dbReference type="SUPFAM" id="SSF51735">
    <property type="entry name" value="NAD(P)-binding Rossmann-fold domains"/>
    <property type="match status" value="1"/>
</dbReference>
<organism evidence="3 4">
    <name type="scientific">Nonomuraea purpurea</name>
    <dbReference type="NCBI Taxonomy" id="1849276"/>
    <lineage>
        <taxon>Bacteria</taxon>
        <taxon>Bacillati</taxon>
        <taxon>Actinomycetota</taxon>
        <taxon>Actinomycetes</taxon>
        <taxon>Streptosporangiales</taxon>
        <taxon>Streptosporangiaceae</taxon>
        <taxon>Nonomuraea</taxon>
    </lineage>
</organism>
<dbReference type="Gene3D" id="3.40.50.720">
    <property type="entry name" value="NAD(P)-binding Rossmann-like Domain"/>
    <property type="match status" value="1"/>
</dbReference>
<evidence type="ECO:0000313" key="4">
    <source>
        <dbReference type="Proteomes" id="UP001595851"/>
    </source>
</evidence>
<dbReference type="PANTHER" id="PTHR43313:SF1">
    <property type="entry name" value="3BETA-HYDROXYSTEROID DEHYDROGENASE DHS-16"/>
    <property type="match status" value="1"/>
</dbReference>
<dbReference type="EMBL" id="JBHSBI010000002">
    <property type="protein sequence ID" value="MFC4006330.1"/>
    <property type="molecule type" value="Genomic_DNA"/>
</dbReference>
<name>A0ABV8G018_9ACTN</name>
<dbReference type="PANTHER" id="PTHR43313">
    <property type="entry name" value="SHORT-CHAIN DEHYDROGENASE/REDUCTASE FAMILY 9C"/>
    <property type="match status" value="1"/>
</dbReference>
<feature type="domain" description="Ketoreductase" evidence="2">
    <location>
        <begin position="3"/>
        <end position="174"/>
    </location>
</feature>
<accession>A0ABV8G018</accession>
<dbReference type="PRINTS" id="PR00081">
    <property type="entry name" value="GDHRDH"/>
</dbReference>
<dbReference type="SMART" id="SM00822">
    <property type="entry name" value="PKS_KR"/>
    <property type="match status" value="1"/>
</dbReference>
<evidence type="ECO:0000313" key="3">
    <source>
        <dbReference type="EMBL" id="MFC4006330.1"/>
    </source>
</evidence>
<evidence type="ECO:0000256" key="1">
    <source>
        <dbReference type="RuleBase" id="RU000363"/>
    </source>
</evidence>
<dbReference type="Proteomes" id="UP001595851">
    <property type="component" value="Unassembled WGS sequence"/>
</dbReference>
<evidence type="ECO:0000259" key="2">
    <source>
        <dbReference type="SMART" id="SM00822"/>
    </source>
</evidence>
<protein>
    <submittedName>
        <fullName evidence="3">SDR family NAD(P)-dependent oxidoreductase</fullName>
    </submittedName>
</protein>
<reference evidence="4" key="1">
    <citation type="journal article" date="2019" name="Int. J. Syst. Evol. Microbiol.">
        <title>The Global Catalogue of Microorganisms (GCM) 10K type strain sequencing project: providing services to taxonomists for standard genome sequencing and annotation.</title>
        <authorList>
            <consortium name="The Broad Institute Genomics Platform"/>
            <consortium name="The Broad Institute Genome Sequencing Center for Infectious Disease"/>
            <person name="Wu L."/>
            <person name="Ma J."/>
        </authorList>
    </citation>
    <scope>NUCLEOTIDE SEQUENCE [LARGE SCALE GENOMIC DNA]</scope>
    <source>
        <strain evidence="4">TBRC 1276</strain>
    </source>
</reference>